<accession>L7F0L4</accession>
<feature type="compositionally biased region" description="Basic residues" evidence="1">
    <location>
        <begin position="78"/>
        <end position="87"/>
    </location>
</feature>
<evidence type="ECO:0000313" key="3">
    <source>
        <dbReference type="Proteomes" id="UP000010931"/>
    </source>
</evidence>
<evidence type="ECO:0000313" key="2">
    <source>
        <dbReference type="EMBL" id="ELP65218.1"/>
    </source>
</evidence>
<reference evidence="2 3" key="1">
    <citation type="journal article" date="2011" name="Plasmid">
        <title>Streptomyces turgidiscabies Car8 contains a modular pathogenicity island that shares virulence genes with other actinobacterial plant pathogens.</title>
        <authorList>
            <person name="Huguet-Tapia J.C."/>
            <person name="Badger J.H."/>
            <person name="Loria R."/>
            <person name="Pettis G.S."/>
        </authorList>
    </citation>
    <scope>NUCLEOTIDE SEQUENCE [LARGE SCALE GENOMIC DNA]</scope>
    <source>
        <strain evidence="2 3">Car8</strain>
    </source>
</reference>
<dbReference type="Proteomes" id="UP000010931">
    <property type="component" value="Unassembled WGS sequence"/>
</dbReference>
<dbReference type="AlphaFoldDB" id="L7F0L4"/>
<gene>
    <name evidence="2" type="ORF">STRTUCAR8_08010</name>
</gene>
<proteinExistence type="predicted"/>
<keyword evidence="3" id="KW-1185">Reference proteome</keyword>
<feature type="region of interest" description="Disordered" evidence="1">
    <location>
        <begin position="65"/>
        <end position="87"/>
    </location>
</feature>
<evidence type="ECO:0000256" key="1">
    <source>
        <dbReference type="SAM" id="MobiDB-lite"/>
    </source>
</evidence>
<protein>
    <submittedName>
        <fullName evidence="2">Uncharacterized protein</fullName>
    </submittedName>
</protein>
<sequence length="87" mass="9734">MPPVPSGVFIDTSEQEVGAGCAITERMQQIPRHPVKLDAPRHVTRPVRRFPWYGTRTRCRRRTAEAVANAPLPPGRSHPCRRAGHTS</sequence>
<organism evidence="2 3">
    <name type="scientific">Streptomyces turgidiscabies (strain Car8)</name>
    <dbReference type="NCBI Taxonomy" id="698760"/>
    <lineage>
        <taxon>Bacteria</taxon>
        <taxon>Bacillati</taxon>
        <taxon>Actinomycetota</taxon>
        <taxon>Actinomycetes</taxon>
        <taxon>Kitasatosporales</taxon>
        <taxon>Streptomycetaceae</taxon>
        <taxon>Streptomyces</taxon>
    </lineage>
</organism>
<name>L7F0L4_STRT8</name>
<comment type="caution">
    <text evidence="2">The sequence shown here is derived from an EMBL/GenBank/DDBJ whole genome shotgun (WGS) entry which is preliminary data.</text>
</comment>
<dbReference type="PATRIC" id="fig|698760.3.peg.5961"/>
<dbReference type="EMBL" id="AEJB01000403">
    <property type="protein sequence ID" value="ELP65218.1"/>
    <property type="molecule type" value="Genomic_DNA"/>
</dbReference>